<dbReference type="Proteomes" id="UP001604277">
    <property type="component" value="Unassembled WGS sequence"/>
</dbReference>
<dbReference type="AlphaFoldDB" id="A0ABD1VQ82"/>
<proteinExistence type="predicted"/>
<evidence type="ECO:0000313" key="3">
    <source>
        <dbReference type="Proteomes" id="UP001604277"/>
    </source>
</evidence>
<name>A0ABD1VQ82_9LAMI</name>
<dbReference type="EMBL" id="JBFOLJ010000005">
    <property type="protein sequence ID" value="KAL2538788.1"/>
    <property type="molecule type" value="Genomic_DNA"/>
</dbReference>
<feature type="compositionally biased region" description="Polar residues" evidence="1">
    <location>
        <begin position="63"/>
        <end position="83"/>
    </location>
</feature>
<evidence type="ECO:0000313" key="2">
    <source>
        <dbReference type="EMBL" id="KAL2538788.1"/>
    </source>
</evidence>
<feature type="compositionally biased region" description="Polar residues" evidence="1">
    <location>
        <begin position="140"/>
        <end position="157"/>
    </location>
</feature>
<organism evidence="2 3">
    <name type="scientific">Forsythia ovata</name>
    <dbReference type="NCBI Taxonomy" id="205694"/>
    <lineage>
        <taxon>Eukaryota</taxon>
        <taxon>Viridiplantae</taxon>
        <taxon>Streptophyta</taxon>
        <taxon>Embryophyta</taxon>
        <taxon>Tracheophyta</taxon>
        <taxon>Spermatophyta</taxon>
        <taxon>Magnoliopsida</taxon>
        <taxon>eudicotyledons</taxon>
        <taxon>Gunneridae</taxon>
        <taxon>Pentapetalae</taxon>
        <taxon>asterids</taxon>
        <taxon>lamiids</taxon>
        <taxon>Lamiales</taxon>
        <taxon>Oleaceae</taxon>
        <taxon>Forsythieae</taxon>
        <taxon>Forsythia</taxon>
    </lineage>
</organism>
<reference evidence="3" key="1">
    <citation type="submission" date="2024-07" db="EMBL/GenBank/DDBJ databases">
        <title>Two chromosome-level genome assemblies of Korean endemic species Abeliophyllum distichum and Forsythia ovata (Oleaceae).</title>
        <authorList>
            <person name="Jang H."/>
        </authorList>
    </citation>
    <scope>NUCLEOTIDE SEQUENCE [LARGE SCALE GENOMIC DNA]</scope>
</reference>
<accession>A0ABD1VQ82</accession>
<evidence type="ECO:0000256" key="1">
    <source>
        <dbReference type="SAM" id="MobiDB-lite"/>
    </source>
</evidence>
<feature type="compositionally biased region" description="Low complexity" evidence="1">
    <location>
        <begin position="126"/>
        <end position="139"/>
    </location>
</feature>
<protein>
    <submittedName>
        <fullName evidence="2">Far upstream element-binding protein 2-like</fullName>
    </submittedName>
</protein>
<comment type="caution">
    <text evidence="2">The sequence shown here is derived from an EMBL/GenBank/DDBJ whole genome shotgun (WGS) entry which is preliminary data.</text>
</comment>
<feature type="region of interest" description="Disordered" evidence="1">
    <location>
        <begin position="34"/>
        <end position="170"/>
    </location>
</feature>
<sequence>MEPRAIQIKHLPLASRTMLVVSLTLIPIIYAPQGSTQPAYGALPTSRGGFETLPPASYGPPQAQKTPTGQPAYGQQPQQSPSAQRGYDKPGYPHSQPPPTQTGYSQTDSGAPRPPSLSYPTSQARYGPPTYGTPQPTHPSYGQQQPPPYNSSYTGGYSQPPAYPSNVGSSSASASLGASFVVSLDTSQSGGGVGDSIFSISLGFWHRNEKLISHLEPHGRYLVRLSTWCLYNYSKGPKHPALTA</sequence>
<keyword evidence="3" id="KW-1185">Reference proteome</keyword>
<gene>
    <name evidence="2" type="ORF">Fot_20179</name>
</gene>